<dbReference type="Pfam" id="PF00069">
    <property type="entry name" value="Pkinase"/>
    <property type="match status" value="1"/>
</dbReference>
<comment type="caution">
    <text evidence="6">The sequence shown here is derived from an EMBL/GenBank/DDBJ whole genome shotgun (WGS) entry which is preliminary data.</text>
</comment>
<keyword evidence="4" id="KW-0067">ATP-binding</keyword>
<dbReference type="AlphaFoldDB" id="A0A5C5WJ12"/>
<dbReference type="Gene3D" id="1.10.510.10">
    <property type="entry name" value="Transferase(Phosphotransferase) domain 1"/>
    <property type="match status" value="1"/>
</dbReference>
<dbReference type="OrthoDB" id="6111975at2"/>
<evidence type="ECO:0000256" key="4">
    <source>
        <dbReference type="ARBA" id="ARBA00022840"/>
    </source>
</evidence>
<dbReference type="InterPro" id="IPR008271">
    <property type="entry name" value="Ser/Thr_kinase_AS"/>
</dbReference>
<reference evidence="6 7" key="1">
    <citation type="submission" date="2019-02" db="EMBL/GenBank/DDBJ databases">
        <title>Deep-cultivation of Planctomycetes and their phenomic and genomic characterization uncovers novel biology.</title>
        <authorList>
            <person name="Wiegand S."/>
            <person name="Jogler M."/>
            <person name="Boedeker C."/>
            <person name="Pinto D."/>
            <person name="Vollmers J."/>
            <person name="Rivas-Marin E."/>
            <person name="Kohn T."/>
            <person name="Peeters S.H."/>
            <person name="Heuer A."/>
            <person name="Rast P."/>
            <person name="Oberbeckmann S."/>
            <person name="Bunk B."/>
            <person name="Jeske O."/>
            <person name="Meyerdierks A."/>
            <person name="Storesund J.E."/>
            <person name="Kallscheuer N."/>
            <person name="Luecker S."/>
            <person name="Lage O.M."/>
            <person name="Pohl T."/>
            <person name="Merkel B.J."/>
            <person name="Hornburger P."/>
            <person name="Mueller R.-W."/>
            <person name="Bruemmer F."/>
            <person name="Labrenz M."/>
            <person name="Spormann A.M."/>
            <person name="Op Den Camp H."/>
            <person name="Overmann J."/>
            <person name="Amann R."/>
            <person name="Jetten M.S.M."/>
            <person name="Mascher T."/>
            <person name="Medema M.H."/>
            <person name="Devos D.P."/>
            <person name="Kaster A.-K."/>
            <person name="Ovreas L."/>
            <person name="Rohde M."/>
            <person name="Galperin M.Y."/>
            <person name="Jogler C."/>
        </authorList>
    </citation>
    <scope>NUCLEOTIDE SEQUENCE [LARGE SCALE GENOMIC DNA]</scope>
    <source>
        <strain evidence="6 7">KOR42</strain>
    </source>
</reference>
<gene>
    <name evidence="6" type="primary">pknB_15</name>
    <name evidence="6" type="ORF">KOR42_38950</name>
</gene>
<dbReference type="InterPro" id="IPR011009">
    <property type="entry name" value="Kinase-like_dom_sf"/>
</dbReference>
<dbReference type="PROSITE" id="PS00108">
    <property type="entry name" value="PROTEIN_KINASE_ST"/>
    <property type="match status" value="1"/>
</dbReference>
<dbReference type="GO" id="GO:0004674">
    <property type="term" value="F:protein serine/threonine kinase activity"/>
    <property type="evidence" value="ECO:0007669"/>
    <property type="project" value="UniProtKB-EC"/>
</dbReference>
<dbReference type="SUPFAM" id="SSF56112">
    <property type="entry name" value="Protein kinase-like (PK-like)"/>
    <property type="match status" value="1"/>
</dbReference>
<evidence type="ECO:0000313" key="6">
    <source>
        <dbReference type="EMBL" id="TWT49822.1"/>
    </source>
</evidence>
<evidence type="ECO:0000256" key="3">
    <source>
        <dbReference type="ARBA" id="ARBA00022777"/>
    </source>
</evidence>
<dbReference type="SMART" id="SM00220">
    <property type="entry name" value="S_TKc"/>
    <property type="match status" value="1"/>
</dbReference>
<name>A0A5C5WJ12_9PLAN</name>
<evidence type="ECO:0000256" key="2">
    <source>
        <dbReference type="ARBA" id="ARBA00022741"/>
    </source>
</evidence>
<evidence type="ECO:0000259" key="5">
    <source>
        <dbReference type="PROSITE" id="PS50011"/>
    </source>
</evidence>
<keyword evidence="7" id="KW-1185">Reference proteome</keyword>
<dbReference type="PANTHER" id="PTHR43289">
    <property type="entry name" value="MITOGEN-ACTIVATED PROTEIN KINASE KINASE KINASE 20-RELATED"/>
    <property type="match status" value="1"/>
</dbReference>
<dbReference type="EC" id="2.7.11.1" evidence="6"/>
<dbReference type="PANTHER" id="PTHR43289:SF6">
    <property type="entry name" value="SERINE_THREONINE-PROTEIN KINASE NEKL-3"/>
    <property type="match status" value="1"/>
</dbReference>
<evidence type="ECO:0000313" key="7">
    <source>
        <dbReference type="Proteomes" id="UP000317243"/>
    </source>
</evidence>
<proteinExistence type="predicted"/>
<dbReference type="Proteomes" id="UP000317243">
    <property type="component" value="Unassembled WGS sequence"/>
</dbReference>
<keyword evidence="3 6" id="KW-0418">Kinase</keyword>
<accession>A0A5C5WJ12</accession>
<evidence type="ECO:0000256" key="1">
    <source>
        <dbReference type="ARBA" id="ARBA00022679"/>
    </source>
</evidence>
<dbReference type="PROSITE" id="PS50011">
    <property type="entry name" value="PROTEIN_KINASE_DOM"/>
    <property type="match status" value="1"/>
</dbReference>
<dbReference type="EMBL" id="SIHI01000018">
    <property type="protein sequence ID" value="TWT49822.1"/>
    <property type="molecule type" value="Genomic_DNA"/>
</dbReference>
<keyword evidence="1 6" id="KW-0808">Transferase</keyword>
<sequence>MKNLSCLNDVELWKLIDDEPAGNWIESHEHLSICETCRARVLSIQEDLELLDERESTASLTDLEKAIDEAWEHTNQLLGSTLETSAPMLEAGDRIDRNEICDCLNSGGQGEVYLAFDRRLKRQVAIKVSRDSLGKGMDAQQWGKDEGELLARVNHPRLAQVYDTGVHNGHPFLVMEYVEGWTLVGELRRRSVNSIWIRDTLKQVCSAVEAIHSGGILHLDLKPENVMVTPQGNCKLIDLGTAWFVSRQSGASQSVAGTPEYVAPEQLDGAFEDFNVQTDVFGVGAILYFLLTGSPVRSLSASLYGNHRRALEESIRKLQKVGQNKRLTAICVKAIAPEPHDRYQSIAELQADLTHRQKPSGLAMMFFLAGALSLMGGGLTFSSFQTAAQHSQSAANVGSASTHSIDQRRSVIENLKPVRLDLSFISDHPEQVKLFIHHSHSQSLNSLPMHAVETEDAPLYRIRTGSDGIELDPESGVVTFMVFQSNESEESLRGRIRAAFQRLKRVELPEFQRFTLLGADDETPIVSPTPTEFSESISFSLARTGTRIRGFSVAPWVEPAVSPRLNVTLAMDRPFQSRDVRLVKTSSQL</sequence>
<dbReference type="CDD" id="cd14014">
    <property type="entry name" value="STKc_PknB_like"/>
    <property type="match status" value="1"/>
</dbReference>
<feature type="domain" description="Protein kinase" evidence="5">
    <location>
        <begin position="98"/>
        <end position="367"/>
    </location>
</feature>
<organism evidence="6 7">
    <name type="scientific">Thalassoglobus neptunius</name>
    <dbReference type="NCBI Taxonomy" id="1938619"/>
    <lineage>
        <taxon>Bacteria</taxon>
        <taxon>Pseudomonadati</taxon>
        <taxon>Planctomycetota</taxon>
        <taxon>Planctomycetia</taxon>
        <taxon>Planctomycetales</taxon>
        <taxon>Planctomycetaceae</taxon>
        <taxon>Thalassoglobus</taxon>
    </lineage>
</organism>
<dbReference type="GO" id="GO:0005524">
    <property type="term" value="F:ATP binding"/>
    <property type="evidence" value="ECO:0007669"/>
    <property type="project" value="UniProtKB-KW"/>
</dbReference>
<dbReference type="RefSeq" id="WP_146511312.1">
    <property type="nucleotide sequence ID" value="NZ_SIHI01000018.1"/>
</dbReference>
<dbReference type="InterPro" id="IPR000719">
    <property type="entry name" value="Prot_kinase_dom"/>
</dbReference>
<protein>
    <submittedName>
        <fullName evidence="6">Serine/threonine-protein kinase PknB</fullName>
        <ecNumber evidence="6">2.7.11.1</ecNumber>
    </submittedName>
</protein>
<dbReference type="Gene3D" id="3.30.200.20">
    <property type="entry name" value="Phosphorylase Kinase, domain 1"/>
    <property type="match status" value="1"/>
</dbReference>
<keyword evidence="2" id="KW-0547">Nucleotide-binding</keyword>